<name>A0ABD2XXU4_9GENT</name>
<sequence length="49" mass="5270">VFQEYHMHGSALISAGSGFLEDIFIHKLVTGSSLIDSAAVLEEVQIPVL</sequence>
<dbReference type="EMBL" id="JBJUIK010000016">
    <property type="protein sequence ID" value="KAL3500189.1"/>
    <property type="molecule type" value="Genomic_DNA"/>
</dbReference>
<dbReference type="Proteomes" id="UP001630127">
    <property type="component" value="Unassembled WGS sequence"/>
</dbReference>
<organism evidence="1 2">
    <name type="scientific">Cinchona calisaya</name>
    <dbReference type="NCBI Taxonomy" id="153742"/>
    <lineage>
        <taxon>Eukaryota</taxon>
        <taxon>Viridiplantae</taxon>
        <taxon>Streptophyta</taxon>
        <taxon>Embryophyta</taxon>
        <taxon>Tracheophyta</taxon>
        <taxon>Spermatophyta</taxon>
        <taxon>Magnoliopsida</taxon>
        <taxon>eudicotyledons</taxon>
        <taxon>Gunneridae</taxon>
        <taxon>Pentapetalae</taxon>
        <taxon>asterids</taxon>
        <taxon>lamiids</taxon>
        <taxon>Gentianales</taxon>
        <taxon>Rubiaceae</taxon>
        <taxon>Cinchonoideae</taxon>
        <taxon>Cinchoneae</taxon>
        <taxon>Cinchona</taxon>
    </lineage>
</organism>
<feature type="non-terminal residue" evidence="1">
    <location>
        <position position="1"/>
    </location>
</feature>
<accession>A0ABD2XXU4</accession>
<dbReference type="AlphaFoldDB" id="A0ABD2XXU4"/>
<evidence type="ECO:0000313" key="2">
    <source>
        <dbReference type="Proteomes" id="UP001630127"/>
    </source>
</evidence>
<comment type="caution">
    <text evidence="1">The sequence shown here is derived from an EMBL/GenBank/DDBJ whole genome shotgun (WGS) entry which is preliminary data.</text>
</comment>
<reference evidence="1 2" key="1">
    <citation type="submission" date="2024-11" db="EMBL/GenBank/DDBJ databases">
        <title>A near-complete genome assembly of Cinchona calisaya.</title>
        <authorList>
            <person name="Lian D.C."/>
            <person name="Zhao X.W."/>
            <person name="Wei L."/>
        </authorList>
    </citation>
    <scope>NUCLEOTIDE SEQUENCE [LARGE SCALE GENOMIC DNA]</scope>
    <source>
        <tissue evidence="1">Nenye</tissue>
    </source>
</reference>
<proteinExistence type="predicted"/>
<protein>
    <submittedName>
        <fullName evidence="1">Uncharacterized protein</fullName>
    </submittedName>
</protein>
<gene>
    <name evidence="1" type="ORF">ACH5RR_039282</name>
</gene>
<keyword evidence="2" id="KW-1185">Reference proteome</keyword>
<evidence type="ECO:0000313" key="1">
    <source>
        <dbReference type="EMBL" id="KAL3500189.1"/>
    </source>
</evidence>